<dbReference type="Proteomes" id="UP000004728">
    <property type="component" value="Unassembled WGS sequence"/>
</dbReference>
<comment type="caution">
    <text evidence="2">The sequence shown here is derived from an EMBL/GenBank/DDBJ whole genome shotgun (WGS) entry which is preliminary data.</text>
</comment>
<sequence length="319" mass="34264">MPFIMQDRAMPEPRRDRLAALFGALSLALANTSAADAAMPQNPWNSAAPTPFEITDSGQGGTASDVSATPVQTYADLVDLALASRVVATATIRRQTRLKPDEAPGVAPGYARLYIEADMSALLVGPELGESLRFLADVPLDAKGKPPKLNKTQVLLFGTTVPNKPGELLLVASDTMFTWSPELENRVRAILTELVSPDAPPRITGLREALHVPGNLVSEGETQFFFATDNGKPVSISVLRRPGMAPHWGVSFSEIVDQSATPPKPETLAWYRLACTLPSAIPDRAQISTTAADRRIATEDYAMVLASLGPCLRNRTVTH</sequence>
<dbReference type="HOGENOM" id="CLU_946301_0_0_5"/>
<feature type="chain" id="PRO_5003274103" evidence="1">
    <location>
        <begin position="38"/>
        <end position="319"/>
    </location>
</feature>
<reference evidence="2 3" key="1">
    <citation type="journal article" date="2012" name="J. Bacteriol.">
        <title>Draft Genome Sequence of Novosphingobium nitrogenifigens Y88T.</title>
        <authorList>
            <person name="Strabala T.J."/>
            <person name="Macdonald L."/>
            <person name="Liu V."/>
            <person name="Smit A.M."/>
        </authorList>
    </citation>
    <scope>NUCLEOTIDE SEQUENCE [LARGE SCALE GENOMIC DNA]</scope>
    <source>
        <strain evidence="2 3">DSM 19370</strain>
    </source>
</reference>
<organism evidence="2 3">
    <name type="scientific">Novosphingobium nitrogenifigens DSM 19370</name>
    <dbReference type="NCBI Taxonomy" id="983920"/>
    <lineage>
        <taxon>Bacteria</taxon>
        <taxon>Pseudomonadati</taxon>
        <taxon>Pseudomonadota</taxon>
        <taxon>Alphaproteobacteria</taxon>
        <taxon>Sphingomonadales</taxon>
        <taxon>Sphingomonadaceae</taxon>
        <taxon>Novosphingobium</taxon>
    </lineage>
</organism>
<name>F1Z5A2_9SPHN</name>
<dbReference type="AlphaFoldDB" id="F1Z5A2"/>
<evidence type="ECO:0000313" key="2">
    <source>
        <dbReference type="EMBL" id="EGD60280.1"/>
    </source>
</evidence>
<accession>F1Z5A2</accession>
<proteinExistence type="predicted"/>
<evidence type="ECO:0000256" key="1">
    <source>
        <dbReference type="SAM" id="SignalP"/>
    </source>
</evidence>
<keyword evidence="3" id="KW-1185">Reference proteome</keyword>
<dbReference type="OrthoDB" id="7406594at2"/>
<dbReference type="eggNOG" id="ENOG50342E0">
    <property type="taxonomic scope" value="Bacteria"/>
</dbReference>
<protein>
    <submittedName>
        <fullName evidence="2">Uncharacterized protein</fullName>
    </submittedName>
</protein>
<dbReference type="InParanoid" id="F1Z5A2"/>
<gene>
    <name evidence="2" type="ORF">Y88_2154</name>
</gene>
<dbReference type="EMBL" id="AEWJ01000023">
    <property type="protein sequence ID" value="EGD60280.1"/>
    <property type="molecule type" value="Genomic_DNA"/>
</dbReference>
<evidence type="ECO:0000313" key="3">
    <source>
        <dbReference type="Proteomes" id="UP000004728"/>
    </source>
</evidence>
<feature type="signal peptide" evidence="1">
    <location>
        <begin position="1"/>
        <end position="37"/>
    </location>
</feature>
<dbReference type="STRING" id="983920.Y88_2154"/>
<keyword evidence="1" id="KW-0732">Signal</keyword>